<feature type="compositionally biased region" description="Polar residues" evidence="1">
    <location>
        <begin position="324"/>
        <end position="343"/>
    </location>
</feature>
<protein>
    <submittedName>
        <fullName evidence="2">Uncharacterized protein</fullName>
    </submittedName>
</protein>
<keyword evidence="3" id="KW-1185">Reference proteome</keyword>
<feature type="compositionally biased region" description="Low complexity" evidence="1">
    <location>
        <begin position="112"/>
        <end position="121"/>
    </location>
</feature>
<evidence type="ECO:0000256" key="1">
    <source>
        <dbReference type="SAM" id="MobiDB-lite"/>
    </source>
</evidence>
<feature type="compositionally biased region" description="Basic and acidic residues" evidence="1">
    <location>
        <begin position="267"/>
        <end position="279"/>
    </location>
</feature>
<proteinExistence type="predicted"/>
<evidence type="ECO:0000313" key="2">
    <source>
        <dbReference type="EMBL" id="VEL24983.1"/>
    </source>
</evidence>
<gene>
    <name evidence="2" type="ORF">PXEA_LOCUS18423</name>
</gene>
<dbReference type="AlphaFoldDB" id="A0A448X0W7"/>
<feature type="compositionally biased region" description="Acidic residues" evidence="1">
    <location>
        <begin position="308"/>
        <end position="317"/>
    </location>
</feature>
<feature type="compositionally biased region" description="Basic and acidic residues" evidence="1">
    <location>
        <begin position="40"/>
        <end position="57"/>
    </location>
</feature>
<feature type="region of interest" description="Disordered" evidence="1">
    <location>
        <begin position="1"/>
        <end position="368"/>
    </location>
</feature>
<accession>A0A448X0W7</accession>
<organism evidence="2 3">
    <name type="scientific">Protopolystoma xenopodis</name>
    <dbReference type="NCBI Taxonomy" id="117903"/>
    <lineage>
        <taxon>Eukaryota</taxon>
        <taxon>Metazoa</taxon>
        <taxon>Spiralia</taxon>
        <taxon>Lophotrochozoa</taxon>
        <taxon>Platyhelminthes</taxon>
        <taxon>Monogenea</taxon>
        <taxon>Polyopisthocotylea</taxon>
        <taxon>Polystomatidea</taxon>
        <taxon>Polystomatidae</taxon>
        <taxon>Protopolystoma</taxon>
    </lineage>
</organism>
<comment type="caution">
    <text evidence="2">The sequence shown here is derived from an EMBL/GenBank/DDBJ whole genome shotgun (WGS) entry which is preliminary data.</text>
</comment>
<feature type="non-terminal residue" evidence="2">
    <location>
        <position position="1"/>
    </location>
</feature>
<dbReference type="Proteomes" id="UP000784294">
    <property type="component" value="Unassembled WGS sequence"/>
</dbReference>
<sequence>ERKVRRPIGGLGRRKGDEFIQSSDDSGSSNEGDQGVAARIRNDRDNGSDVERATKEIHRSKHKKGDLGGSKRQRGSHFSSRTLKPKKLRSSVNEEGLSAKQRPRIVSKAIISDSSGDSSSSSEDELRETTRKAIELAKALDSDNSNESDEEEPRQNTRKRTTHSGDMADSSELSDIEEPSRFSKSHVISSARKKSRSSGRERGQKKWSKHSRIQHSDSESSSNSRAADSSDETSSPIARHERLAPIKKHALSEKRKDSPGNISQNRRFVDKGVKDGRAEVDDDDEDSDKDGSGASKRMRLLASSSSTGEEDEEDENEAVERMTALSSTSNFHSTNKTSSNMNEENAGCEHPGSTVSSGRSIAAVAAPT</sequence>
<dbReference type="EMBL" id="CAAALY010070995">
    <property type="protein sequence ID" value="VEL24983.1"/>
    <property type="molecule type" value="Genomic_DNA"/>
</dbReference>
<evidence type="ECO:0000313" key="3">
    <source>
        <dbReference type="Proteomes" id="UP000784294"/>
    </source>
</evidence>
<feature type="non-terminal residue" evidence="2">
    <location>
        <position position="368"/>
    </location>
</feature>
<feature type="compositionally biased region" description="Low complexity" evidence="1">
    <location>
        <begin position="22"/>
        <end position="35"/>
    </location>
</feature>
<name>A0A448X0W7_9PLAT</name>
<reference evidence="2" key="1">
    <citation type="submission" date="2018-11" db="EMBL/GenBank/DDBJ databases">
        <authorList>
            <consortium name="Pathogen Informatics"/>
        </authorList>
    </citation>
    <scope>NUCLEOTIDE SEQUENCE</scope>
</reference>
<feature type="compositionally biased region" description="Basic and acidic residues" evidence="1">
    <location>
        <begin position="238"/>
        <end position="258"/>
    </location>
</feature>
<feature type="compositionally biased region" description="Basic and acidic residues" evidence="1">
    <location>
        <begin position="127"/>
        <end position="141"/>
    </location>
</feature>